<protein>
    <recommendedName>
        <fullName evidence="3">NRDE family protein</fullName>
    </recommendedName>
</protein>
<gene>
    <name evidence="1" type="ORF">ELQ90_10430</name>
</gene>
<dbReference type="Proteomes" id="UP000288547">
    <property type="component" value="Unassembled WGS sequence"/>
</dbReference>
<sequence>MCTVVVGFDPGSAWPVTMLGLRDESPGRPWDPPGAWWPELGDDVRGLHDREAGGAWLATNDGPARAAVVLNRREELPEPAGGWTSRGVVPLGAVTTGLDPRVVPHTRTFNLVELSADRVRFTRWDGTRVQSVDLGPGVHMITHEGPDTFDVPRVSRWRPRFIDAGRPTGVPGGADWEPWLDVLRESSHLPPDHDEAIVRQDEHDGFVLASLSVTALALGPHGVELRTARLDEPGRLPERLDWLE</sequence>
<reference evidence="1 2" key="1">
    <citation type="submission" date="2018-12" db="EMBL/GenBank/DDBJ databases">
        <authorList>
            <person name="Li F."/>
        </authorList>
    </citation>
    <scope>NUCLEOTIDE SEQUENCE [LARGE SCALE GENOMIC DNA]</scope>
    <source>
        <strain evidence="1 2">11W25H-1</strain>
    </source>
</reference>
<dbReference type="Pfam" id="PF05742">
    <property type="entry name" value="TANGO2"/>
    <property type="match status" value="1"/>
</dbReference>
<keyword evidence="2" id="KW-1185">Reference proteome</keyword>
<evidence type="ECO:0000313" key="2">
    <source>
        <dbReference type="Proteomes" id="UP000288547"/>
    </source>
</evidence>
<dbReference type="OrthoDB" id="4380123at2"/>
<dbReference type="InterPro" id="IPR008551">
    <property type="entry name" value="TANGO2"/>
</dbReference>
<organism evidence="1 2">
    <name type="scientific">Labedella phragmitis</name>
    <dbReference type="NCBI Taxonomy" id="2498849"/>
    <lineage>
        <taxon>Bacteria</taxon>
        <taxon>Bacillati</taxon>
        <taxon>Actinomycetota</taxon>
        <taxon>Actinomycetes</taxon>
        <taxon>Micrococcales</taxon>
        <taxon>Microbacteriaceae</taxon>
        <taxon>Labedella</taxon>
    </lineage>
</organism>
<accession>A0A3S3Z3Z7</accession>
<dbReference type="AlphaFoldDB" id="A0A3S3Z3Z7"/>
<dbReference type="EMBL" id="RZNB01000003">
    <property type="protein sequence ID" value="RWZ51184.1"/>
    <property type="molecule type" value="Genomic_DNA"/>
</dbReference>
<comment type="caution">
    <text evidence="1">The sequence shown here is derived from an EMBL/GenBank/DDBJ whole genome shotgun (WGS) entry which is preliminary data.</text>
</comment>
<evidence type="ECO:0000313" key="1">
    <source>
        <dbReference type="EMBL" id="RWZ51184.1"/>
    </source>
</evidence>
<dbReference type="RefSeq" id="WP_128495175.1">
    <property type="nucleotide sequence ID" value="NZ_RZNB01000003.1"/>
</dbReference>
<proteinExistence type="predicted"/>
<evidence type="ECO:0008006" key="3">
    <source>
        <dbReference type="Google" id="ProtNLM"/>
    </source>
</evidence>
<name>A0A3S3Z3Z7_9MICO</name>